<dbReference type="PANTHER" id="PTHR37017:SF11">
    <property type="entry name" value="ESTERASE_LIPASE_THIOESTERASE DOMAIN-CONTAINING PROTEIN"/>
    <property type="match status" value="1"/>
</dbReference>
<dbReference type="EMBL" id="NBXB01000084">
    <property type="protein sequence ID" value="RFA11688.1"/>
    <property type="molecule type" value="Genomic_DNA"/>
</dbReference>
<protein>
    <submittedName>
        <fullName evidence="2">Alpha/beta hydrolase</fullName>
    </submittedName>
</protein>
<dbReference type="SUPFAM" id="SSF53474">
    <property type="entry name" value="alpha/beta-Hydrolases"/>
    <property type="match status" value="1"/>
</dbReference>
<keyword evidence="2" id="KW-0378">Hydrolase</keyword>
<comment type="caution">
    <text evidence="2">The sequence shown here is derived from an EMBL/GenBank/DDBJ whole genome shotgun (WGS) entry which is preliminary data.</text>
</comment>
<dbReference type="PANTHER" id="PTHR37017">
    <property type="entry name" value="AB HYDROLASE-1 DOMAIN-CONTAINING PROTEIN-RELATED"/>
    <property type="match status" value="1"/>
</dbReference>
<evidence type="ECO:0000259" key="1">
    <source>
        <dbReference type="Pfam" id="PF12697"/>
    </source>
</evidence>
<evidence type="ECO:0000313" key="3">
    <source>
        <dbReference type="Proteomes" id="UP000256541"/>
    </source>
</evidence>
<accession>A0A3E0VQG6</accession>
<dbReference type="Proteomes" id="UP000256541">
    <property type="component" value="Unassembled WGS sequence"/>
</dbReference>
<dbReference type="Pfam" id="PF12697">
    <property type="entry name" value="Abhydrolase_6"/>
    <property type="match status" value="1"/>
</dbReference>
<organism evidence="2 3">
    <name type="scientific">Subtercola boreus</name>
    <dbReference type="NCBI Taxonomy" id="120213"/>
    <lineage>
        <taxon>Bacteria</taxon>
        <taxon>Bacillati</taxon>
        <taxon>Actinomycetota</taxon>
        <taxon>Actinomycetes</taxon>
        <taxon>Micrococcales</taxon>
        <taxon>Microbacteriaceae</taxon>
        <taxon>Subtercola</taxon>
    </lineage>
</organism>
<dbReference type="AlphaFoldDB" id="A0A3E0VQG6"/>
<name>A0A3E0VQG6_9MICO</name>
<reference evidence="2 3" key="1">
    <citation type="submission" date="2017-04" db="EMBL/GenBank/DDBJ databases">
        <title>Comparative genome analysis of Subtercola boreus.</title>
        <authorList>
            <person name="Cho Y.-J."/>
            <person name="Cho A."/>
            <person name="Kim O.-S."/>
            <person name="Lee J.-I."/>
        </authorList>
    </citation>
    <scope>NUCLEOTIDE SEQUENCE [LARGE SCALE GENOMIC DNA]</scope>
    <source>
        <strain evidence="2 3">P27479</strain>
    </source>
</reference>
<dbReference type="OrthoDB" id="9814966at2"/>
<dbReference type="RefSeq" id="WP_116413159.1">
    <property type="nucleotide sequence ID" value="NZ_NBXB01000084.1"/>
</dbReference>
<dbReference type="Gene3D" id="3.40.50.1820">
    <property type="entry name" value="alpha/beta hydrolase"/>
    <property type="match status" value="1"/>
</dbReference>
<sequence>MSITETASGKPTVVLVHGAFAESSSWNGVISGLLAEGYPAIAVATPLRGVTFDSEYLRALLVDVEGDIVLVGHSYGGTVVSGGGTDNPNVKALVFAGAFAPEEGETPGDLASRLPGSSLGETLTKVEQPDGGNDLYIMQSRYHAQFAADSSVDVANVMAVTQRPILESAFGEKSGKPAWKTIPSWFLFGSKDLNIPVAMHRFMAERAGSRKTVELPEGSHTVAIPEAAKLVDLIREAADATCGRN</sequence>
<dbReference type="InterPro" id="IPR029058">
    <property type="entry name" value="AB_hydrolase_fold"/>
</dbReference>
<dbReference type="InterPro" id="IPR052897">
    <property type="entry name" value="Sec-Metab_Biosynth_Hydrolase"/>
</dbReference>
<dbReference type="InterPro" id="IPR000073">
    <property type="entry name" value="AB_hydrolase_1"/>
</dbReference>
<evidence type="ECO:0000313" key="2">
    <source>
        <dbReference type="EMBL" id="RFA11688.1"/>
    </source>
</evidence>
<feature type="domain" description="AB hydrolase-1" evidence="1">
    <location>
        <begin position="13"/>
        <end position="231"/>
    </location>
</feature>
<dbReference type="GO" id="GO:0016787">
    <property type="term" value="F:hydrolase activity"/>
    <property type="evidence" value="ECO:0007669"/>
    <property type="project" value="UniProtKB-KW"/>
</dbReference>
<gene>
    <name evidence="2" type="ORF">B7R22_18405</name>
</gene>
<proteinExistence type="predicted"/>